<dbReference type="EMBL" id="FMZV01000005">
    <property type="protein sequence ID" value="SDD16459.1"/>
    <property type="molecule type" value="Genomic_DNA"/>
</dbReference>
<dbReference type="STRING" id="639004.SAMN04488239_105286"/>
<reference evidence="3" key="1">
    <citation type="submission" date="2016-10" db="EMBL/GenBank/DDBJ databases">
        <authorList>
            <person name="Varghese N."/>
            <person name="Submissions S."/>
        </authorList>
    </citation>
    <scope>NUCLEOTIDE SEQUENCE [LARGE SCALE GENOMIC DNA]</scope>
    <source>
        <strain evidence="3">CGMCC 1.9108</strain>
    </source>
</reference>
<dbReference type="AlphaFoldDB" id="A0A1G6SHW7"/>
<feature type="transmembrane region" description="Helical" evidence="1">
    <location>
        <begin position="6"/>
        <end position="23"/>
    </location>
</feature>
<dbReference type="RefSeq" id="WP_093030249.1">
    <property type="nucleotide sequence ID" value="NZ_FMZV01000005.1"/>
</dbReference>
<sequence>MDPEFLIPVGLLALGIGAGVVLARIGAAIWAVLAALAAVAIAWLLVFHSQLFGWEGMGPGIVGVLFCLPLALGLLAGAAFGCWRRRRDR</sequence>
<evidence type="ECO:0000313" key="3">
    <source>
        <dbReference type="Proteomes" id="UP000199628"/>
    </source>
</evidence>
<keyword evidence="1" id="KW-1133">Transmembrane helix</keyword>
<feature type="transmembrane region" description="Helical" evidence="1">
    <location>
        <begin position="61"/>
        <end position="83"/>
    </location>
</feature>
<proteinExistence type="predicted"/>
<keyword evidence="1" id="KW-0812">Transmembrane</keyword>
<protein>
    <submittedName>
        <fullName evidence="2">Uncharacterized protein</fullName>
    </submittedName>
</protein>
<keyword evidence="1" id="KW-0472">Membrane</keyword>
<feature type="transmembrane region" description="Helical" evidence="1">
    <location>
        <begin position="30"/>
        <end position="49"/>
    </location>
</feature>
<keyword evidence="3" id="KW-1185">Reference proteome</keyword>
<name>A0A1G6SHW7_9RHOB</name>
<accession>A0A1G6SHW7</accession>
<gene>
    <name evidence="2" type="ORF">SAMN04488239_105286</name>
</gene>
<dbReference type="Proteomes" id="UP000199628">
    <property type="component" value="Unassembled WGS sequence"/>
</dbReference>
<evidence type="ECO:0000313" key="2">
    <source>
        <dbReference type="EMBL" id="SDD16459.1"/>
    </source>
</evidence>
<evidence type="ECO:0000256" key="1">
    <source>
        <dbReference type="SAM" id="Phobius"/>
    </source>
</evidence>
<organism evidence="2 3">
    <name type="scientific">Ruegeria marina</name>
    <dbReference type="NCBI Taxonomy" id="639004"/>
    <lineage>
        <taxon>Bacteria</taxon>
        <taxon>Pseudomonadati</taxon>
        <taxon>Pseudomonadota</taxon>
        <taxon>Alphaproteobacteria</taxon>
        <taxon>Rhodobacterales</taxon>
        <taxon>Roseobacteraceae</taxon>
        <taxon>Ruegeria</taxon>
    </lineage>
</organism>